<keyword evidence="1" id="KW-0732">Signal</keyword>
<reference evidence="2 3" key="1">
    <citation type="submission" date="2024-02" db="EMBL/GenBank/DDBJ databases">
        <title>Full genome sequence of Nocardioides kribbensis.</title>
        <authorList>
            <person name="Poletto B.L."/>
            <person name="Silva G."/>
            <person name="Galante D."/>
            <person name="Campos K.R."/>
            <person name="Santos M.B.N."/>
            <person name="Sacchi C.T."/>
        </authorList>
    </citation>
    <scope>NUCLEOTIDE SEQUENCE [LARGE SCALE GENOMIC DNA]</scope>
    <source>
        <strain evidence="2 3">O4R</strain>
    </source>
</reference>
<comment type="caution">
    <text evidence="2">The sequence shown here is derived from an EMBL/GenBank/DDBJ whole genome shotgun (WGS) entry which is preliminary data.</text>
</comment>
<feature type="signal peptide" evidence="1">
    <location>
        <begin position="1"/>
        <end position="28"/>
    </location>
</feature>
<feature type="chain" id="PRO_5045414186" evidence="1">
    <location>
        <begin position="29"/>
        <end position="305"/>
    </location>
</feature>
<dbReference type="GO" id="GO:0016787">
    <property type="term" value="F:hydrolase activity"/>
    <property type="evidence" value="ECO:0007669"/>
    <property type="project" value="UniProtKB-KW"/>
</dbReference>
<keyword evidence="3" id="KW-1185">Reference proteome</keyword>
<keyword evidence="2" id="KW-0378">Hydrolase</keyword>
<organism evidence="2 3">
    <name type="scientific">Nocardioides kribbensis</name>
    <dbReference type="NCBI Taxonomy" id="305517"/>
    <lineage>
        <taxon>Bacteria</taxon>
        <taxon>Bacillati</taxon>
        <taxon>Actinomycetota</taxon>
        <taxon>Actinomycetes</taxon>
        <taxon>Propionibacteriales</taxon>
        <taxon>Nocardioidaceae</taxon>
        <taxon>Nocardioides</taxon>
    </lineage>
</organism>
<accession>A0ABV1P3W1</accession>
<dbReference type="Proteomes" id="UP001482520">
    <property type="component" value="Unassembled WGS sequence"/>
</dbReference>
<evidence type="ECO:0000313" key="2">
    <source>
        <dbReference type="EMBL" id="MEQ7849437.1"/>
    </source>
</evidence>
<evidence type="ECO:0000313" key="3">
    <source>
        <dbReference type="Proteomes" id="UP001482520"/>
    </source>
</evidence>
<dbReference type="InterPro" id="IPR029058">
    <property type="entry name" value="AB_hydrolase_fold"/>
</dbReference>
<sequence length="305" mass="31368">MRLFPQTSTARGPLSPALLALAALTAMLAPLVATTPQPSPAAAAEPRRAGCVEASGPFHVGTTTVTVSSRGRDLPATVAYPATSDGAGATPVCRVSPLVLAGHGSGGDGASAAALHGYLVEAGYVVAAPTFPGGFDIAGYAKDVRRTLTTVRAVSDRSGGLLSGRVRQGGPVGYIGTSMGAIVGLALVDSDQRDGRIRAVVAKAGTSFDPTFRPVGGPPLLMLNGDADTVIPYAGARETYQQARRTKGLITLSGVGHDLDTGGDPVLRTTSTAFLDRFLRSRDHALGRLQRIVSESEVASLRKRW</sequence>
<gene>
    <name evidence="2" type="ORF">V6R90_19340</name>
</gene>
<proteinExistence type="predicted"/>
<dbReference type="RefSeq" id="WP_349805695.1">
    <property type="nucleotide sequence ID" value="NZ_JBEGDP010000040.1"/>
</dbReference>
<protein>
    <submittedName>
        <fullName evidence="2">Alpha/beta hydrolase</fullName>
    </submittedName>
</protein>
<dbReference type="SUPFAM" id="SSF53474">
    <property type="entry name" value="alpha/beta-Hydrolases"/>
    <property type="match status" value="1"/>
</dbReference>
<evidence type="ECO:0000256" key="1">
    <source>
        <dbReference type="SAM" id="SignalP"/>
    </source>
</evidence>
<name>A0ABV1P3W1_9ACTN</name>
<dbReference type="Gene3D" id="3.40.50.1820">
    <property type="entry name" value="alpha/beta hydrolase"/>
    <property type="match status" value="1"/>
</dbReference>
<dbReference type="EMBL" id="JBEGDP010000040">
    <property type="protein sequence ID" value="MEQ7849437.1"/>
    <property type="molecule type" value="Genomic_DNA"/>
</dbReference>